<evidence type="ECO:0000256" key="1">
    <source>
        <dbReference type="SAM" id="MobiDB-lite"/>
    </source>
</evidence>
<comment type="caution">
    <text evidence="3">The sequence shown here is derived from an EMBL/GenBank/DDBJ whole genome shotgun (WGS) entry which is preliminary data.</text>
</comment>
<keyword evidence="2" id="KW-0812">Transmembrane</keyword>
<proteinExistence type="predicted"/>
<reference evidence="3 4" key="1">
    <citation type="submission" date="2019-02" db="EMBL/GenBank/DDBJ databases">
        <title>Deep-cultivation of Planctomycetes and their phenomic and genomic characterization uncovers novel biology.</title>
        <authorList>
            <person name="Wiegand S."/>
            <person name="Jogler M."/>
            <person name="Boedeker C."/>
            <person name="Pinto D."/>
            <person name="Vollmers J."/>
            <person name="Rivas-Marin E."/>
            <person name="Kohn T."/>
            <person name="Peeters S.H."/>
            <person name="Heuer A."/>
            <person name="Rast P."/>
            <person name="Oberbeckmann S."/>
            <person name="Bunk B."/>
            <person name="Jeske O."/>
            <person name="Meyerdierks A."/>
            <person name="Storesund J.E."/>
            <person name="Kallscheuer N."/>
            <person name="Luecker S."/>
            <person name="Lage O.M."/>
            <person name="Pohl T."/>
            <person name="Merkel B.J."/>
            <person name="Hornburger P."/>
            <person name="Mueller R.-W."/>
            <person name="Bruemmer F."/>
            <person name="Labrenz M."/>
            <person name="Spormann A.M."/>
            <person name="Op Den Camp H."/>
            <person name="Overmann J."/>
            <person name="Amann R."/>
            <person name="Jetten M.S.M."/>
            <person name="Mascher T."/>
            <person name="Medema M.H."/>
            <person name="Devos D.P."/>
            <person name="Kaster A.-K."/>
            <person name="Ovreas L."/>
            <person name="Rohde M."/>
            <person name="Galperin M.Y."/>
            <person name="Jogler C."/>
        </authorList>
    </citation>
    <scope>NUCLEOTIDE SEQUENCE [LARGE SCALE GENOMIC DNA]</scope>
    <source>
        <strain evidence="3 4">V7</strain>
    </source>
</reference>
<keyword evidence="2" id="KW-1133">Transmembrane helix</keyword>
<accession>A0A5C6FQB4</accession>
<evidence type="ECO:0000256" key="2">
    <source>
        <dbReference type="SAM" id="Phobius"/>
    </source>
</evidence>
<protein>
    <submittedName>
        <fullName evidence="3">Uncharacterized protein</fullName>
    </submittedName>
</protein>
<gene>
    <name evidence="3" type="ORF">V7x_52020</name>
</gene>
<feature type="region of interest" description="Disordered" evidence="1">
    <location>
        <begin position="39"/>
        <end position="59"/>
    </location>
</feature>
<evidence type="ECO:0000313" key="4">
    <source>
        <dbReference type="Proteomes" id="UP000316476"/>
    </source>
</evidence>
<dbReference type="AlphaFoldDB" id="A0A5C6FQB4"/>
<sequence length="59" mass="6530">MPNNVAGRKGVVVFYRTFTPMIVVWSLLASWAYFSMPPCSRSGELSSDEEASIASESNR</sequence>
<feature type="transmembrane region" description="Helical" evidence="2">
    <location>
        <begin position="12"/>
        <end position="34"/>
    </location>
</feature>
<name>A0A5C6FQB4_9PLAN</name>
<organism evidence="3 4">
    <name type="scientific">Crateriforma conspicua</name>
    <dbReference type="NCBI Taxonomy" id="2527996"/>
    <lineage>
        <taxon>Bacteria</taxon>
        <taxon>Pseudomonadati</taxon>
        <taxon>Planctomycetota</taxon>
        <taxon>Planctomycetia</taxon>
        <taxon>Planctomycetales</taxon>
        <taxon>Planctomycetaceae</taxon>
        <taxon>Crateriforma</taxon>
    </lineage>
</organism>
<keyword evidence="2" id="KW-0472">Membrane</keyword>
<dbReference type="Proteomes" id="UP000316476">
    <property type="component" value="Unassembled WGS sequence"/>
</dbReference>
<evidence type="ECO:0000313" key="3">
    <source>
        <dbReference type="EMBL" id="TWU63462.1"/>
    </source>
</evidence>
<dbReference type="EMBL" id="SJPZ01000002">
    <property type="protein sequence ID" value="TWU63462.1"/>
    <property type="molecule type" value="Genomic_DNA"/>
</dbReference>